<dbReference type="InterPro" id="IPR036188">
    <property type="entry name" value="FAD/NAD-bd_sf"/>
</dbReference>
<name>A0A366DKV8_9NOCA</name>
<comment type="caution">
    <text evidence="4">The sequence shown here is derived from an EMBL/GenBank/DDBJ whole genome shotgun (WGS) entry which is preliminary data.</text>
</comment>
<dbReference type="GO" id="GO:0071949">
    <property type="term" value="F:FAD binding"/>
    <property type="evidence" value="ECO:0007669"/>
    <property type="project" value="InterPro"/>
</dbReference>
<accession>A0A366DKV8</accession>
<evidence type="ECO:0000256" key="1">
    <source>
        <dbReference type="ARBA" id="ARBA00023002"/>
    </source>
</evidence>
<dbReference type="PANTHER" id="PTHR13789:SF309">
    <property type="entry name" value="PUTATIVE (AFU_ORTHOLOGUE AFUA_6G14510)-RELATED"/>
    <property type="match status" value="1"/>
</dbReference>
<dbReference type="PRINTS" id="PR00420">
    <property type="entry name" value="RNGMNOXGNASE"/>
</dbReference>
<organism evidence="4 5">
    <name type="scientific">Nocardia puris</name>
    <dbReference type="NCBI Taxonomy" id="208602"/>
    <lineage>
        <taxon>Bacteria</taxon>
        <taxon>Bacillati</taxon>
        <taxon>Actinomycetota</taxon>
        <taxon>Actinomycetes</taxon>
        <taxon>Mycobacteriales</taxon>
        <taxon>Nocardiaceae</taxon>
        <taxon>Nocardia</taxon>
    </lineage>
</organism>
<dbReference type="OrthoDB" id="4568714at2"/>
<dbReference type="AlphaFoldDB" id="A0A366DKV8"/>
<dbReference type="InterPro" id="IPR002938">
    <property type="entry name" value="FAD-bd"/>
</dbReference>
<reference evidence="4 5" key="1">
    <citation type="submission" date="2018-06" db="EMBL/GenBank/DDBJ databases">
        <title>Genomic Encyclopedia of Type Strains, Phase IV (KMG-IV): sequencing the most valuable type-strain genomes for metagenomic binning, comparative biology and taxonomic classification.</title>
        <authorList>
            <person name="Goeker M."/>
        </authorList>
    </citation>
    <scope>NUCLEOTIDE SEQUENCE [LARGE SCALE GENOMIC DNA]</scope>
    <source>
        <strain evidence="4 5">DSM 44599</strain>
    </source>
</reference>
<protein>
    <submittedName>
        <fullName evidence="4">2-polyprenyl-6-methoxyphenol hydroxylase-like FAD-dependent oxidoreductase</fullName>
    </submittedName>
</protein>
<dbReference type="Pfam" id="PF01494">
    <property type="entry name" value="FAD_binding_3"/>
    <property type="match status" value="1"/>
</dbReference>
<evidence type="ECO:0000313" key="5">
    <source>
        <dbReference type="Proteomes" id="UP000252586"/>
    </source>
</evidence>
<keyword evidence="2" id="KW-0503">Monooxygenase</keyword>
<dbReference type="InterPro" id="IPR050493">
    <property type="entry name" value="FAD-dep_Monooxygenase_BioMet"/>
</dbReference>
<dbReference type="Proteomes" id="UP000252586">
    <property type="component" value="Unassembled WGS sequence"/>
</dbReference>
<proteinExistence type="predicted"/>
<dbReference type="STRING" id="1210090.GCA_001613185_01656"/>
<keyword evidence="5" id="KW-1185">Reference proteome</keyword>
<sequence length="385" mass="41447">MGRHAEVIGGGIGGLTAATALAIDGWTVRLHERQPEIRAVGAGIYVWDNGLAALDAVGAFEEATRGAHIGPAVEARSRTGRTLYRIGINGPGQPRCYTLLRDRLIDALVRAAGRAGVELVTNSRAVRADPDGTVTFDDGRSATADLVVAADGVHSRLRDQLGIAVRRKRMRQGAARLMVPATDDCFTPEDRVKHLEYFQGSRRLLYTPCTPDQIYLALVADADDPSITGTTVDITSWTRGFPGIAPLLRTAEGIPLRWDTFEYIRLASWSRGRVALLGDAAHAQPPYLGQGGGTAMTNAVSLAGTVGRRGMSLTDALTAWEREQRPDVERTQRMSYRMRLLNAVPDVVRDPLLSLAGRSSGFADAQLAATRLRPAANGNTSSKKE</sequence>
<keyword evidence="1" id="KW-0560">Oxidoreductase</keyword>
<dbReference type="Gene3D" id="3.30.9.10">
    <property type="entry name" value="D-Amino Acid Oxidase, subunit A, domain 2"/>
    <property type="match status" value="1"/>
</dbReference>
<dbReference type="GO" id="GO:0004497">
    <property type="term" value="F:monooxygenase activity"/>
    <property type="evidence" value="ECO:0007669"/>
    <property type="project" value="UniProtKB-KW"/>
</dbReference>
<evidence type="ECO:0000313" key="4">
    <source>
        <dbReference type="EMBL" id="RBO90676.1"/>
    </source>
</evidence>
<evidence type="ECO:0000259" key="3">
    <source>
        <dbReference type="Pfam" id="PF01494"/>
    </source>
</evidence>
<dbReference type="PANTHER" id="PTHR13789">
    <property type="entry name" value="MONOOXYGENASE"/>
    <property type="match status" value="1"/>
</dbReference>
<dbReference type="Gene3D" id="3.50.50.60">
    <property type="entry name" value="FAD/NAD(P)-binding domain"/>
    <property type="match status" value="1"/>
</dbReference>
<dbReference type="SUPFAM" id="SSF51905">
    <property type="entry name" value="FAD/NAD(P)-binding domain"/>
    <property type="match status" value="1"/>
</dbReference>
<gene>
    <name evidence="4" type="ORF">DFR74_10578</name>
</gene>
<dbReference type="EMBL" id="QNRE01000005">
    <property type="protein sequence ID" value="RBO90676.1"/>
    <property type="molecule type" value="Genomic_DNA"/>
</dbReference>
<evidence type="ECO:0000256" key="2">
    <source>
        <dbReference type="ARBA" id="ARBA00023033"/>
    </source>
</evidence>
<feature type="domain" description="FAD-binding" evidence="3">
    <location>
        <begin position="7"/>
        <end position="304"/>
    </location>
</feature>
<dbReference type="RefSeq" id="WP_067505897.1">
    <property type="nucleotide sequence ID" value="NZ_JADLRS010000004.1"/>
</dbReference>